<gene>
    <name evidence="1" type="ORF">SPMU_31780</name>
</gene>
<dbReference type="AlphaFoldDB" id="A0A245ZEZ2"/>
<evidence type="ECO:0000313" key="2">
    <source>
        <dbReference type="Proteomes" id="UP000197783"/>
    </source>
</evidence>
<name>A0A245ZEZ2_9SPHN</name>
<keyword evidence="2" id="KW-1185">Reference proteome</keyword>
<dbReference type="EMBL" id="NBBJ01000006">
    <property type="protein sequence ID" value="OWK28322.1"/>
    <property type="molecule type" value="Genomic_DNA"/>
</dbReference>
<evidence type="ECO:0000313" key="1">
    <source>
        <dbReference type="EMBL" id="OWK28322.1"/>
    </source>
</evidence>
<proteinExistence type="predicted"/>
<protein>
    <submittedName>
        <fullName evidence="1">Uncharacterized protein</fullName>
    </submittedName>
</protein>
<reference evidence="1 2" key="1">
    <citation type="submission" date="2017-03" db="EMBL/GenBank/DDBJ databases">
        <title>Genome sequence of Sphingomonas mucosissima DSM 17494.</title>
        <authorList>
            <person name="Poehlein A."/>
            <person name="Wuebbeler J.H."/>
            <person name="Steinbuechel A."/>
            <person name="Daniel R."/>
        </authorList>
    </citation>
    <scope>NUCLEOTIDE SEQUENCE [LARGE SCALE GENOMIC DNA]</scope>
    <source>
        <strain evidence="1 2">DSM 17494</strain>
    </source>
</reference>
<comment type="caution">
    <text evidence="1">The sequence shown here is derived from an EMBL/GenBank/DDBJ whole genome shotgun (WGS) entry which is preliminary data.</text>
</comment>
<organism evidence="1 2">
    <name type="scientific">Sphingomonas mucosissima</name>
    <dbReference type="NCBI Taxonomy" id="370959"/>
    <lineage>
        <taxon>Bacteria</taxon>
        <taxon>Pseudomonadati</taxon>
        <taxon>Pseudomonadota</taxon>
        <taxon>Alphaproteobacteria</taxon>
        <taxon>Sphingomonadales</taxon>
        <taxon>Sphingomonadaceae</taxon>
        <taxon>Sphingomonas</taxon>
    </lineage>
</organism>
<dbReference type="Proteomes" id="UP000197783">
    <property type="component" value="Unassembled WGS sequence"/>
</dbReference>
<sequence length="134" mass="15113">MVVARVREIIDALGSRVRIGVERHAFGGLVTLERPDRRGCPRILLDIYGAETLTAYIMSARLSADRPLTEEIVTGAYPMRVELEHQPAPLLRLVDAAEVRLDLPAPLWDRLYAELNVALAHVREMDRRSTAHLH</sequence>
<dbReference type="RefSeq" id="WP_245833405.1">
    <property type="nucleotide sequence ID" value="NZ_NBBJ01000006.1"/>
</dbReference>
<accession>A0A245ZEZ2</accession>